<organism evidence="1 2">
    <name type="scientific">Rhizopogon vesiculosus</name>
    <dbReference type="NCBI Taxonomy" id="180088"/>
    <lineage>
        <taxon>Eukaryota</taxon>
        <taxon>Fungi</taxon>
        <taxon>Dikarya</taxon>
        <taxon>Basidiomycota</taxon>
        <taxon>Agaricomycotina</taxon>
        <taxon>Agaricomycetes</taxon>
        <taxon>Agaricomycetidae</taxon>
        <taxon>Boletales</taxon>
        <taxon>Suillineae</taxon>
        <taxon>Rhizopogonaceae</taxon>
        <taxon>Rhizopogon</taxon>
    </lineage>
</organism>
<evidence type="ECO:0000313" key="2">
    <source>
        <dbReference type="Proteomes" id="UP000183567"/>
    </source>
</evidence>
<reference evidence="1 2" key="1">
    <citation type="submission" date="2016-03" db="EMBL/GenBank/DDBJ databases">
        <title>Comparative genomics of the ectomycorrhizal sister species Rhizopogon vinicolor and Rhizopogon vesiculosus (Basidiomycota: Boletales) reveals a divergence of the mating type B locus.</title>
        <authorList>
            <person name="Mujic A.B."/>
            <person name="Kuo A."/>
            <person name="Tritt A."/>
            <person name="Lipzen A."/>
            <person name="Chen C."/>
            <person name="Johnson J."/>
            <person name="Sharma A."/>
            <person name="Barry K."/>
            <person name="Grigoriev I.V."/>
            <person name="Spatafora J.W."/>
        </authorList>
    </citation>
    <scope>NUCLEOTIDE SEQUENCE [LARGE SCALE GENOMIC DNA]</scope>
    <source>
        <strain evidence="1 2">AM-OR11-056</strain>
    </source>
</reference>
<proteinExistence type="predicted"/>
<dbReference type="OrthoDB" id="261831at2759"/>
<sequence length="48" mass="5407">MHVLQNDAFAEASGILAGTFRSMNNTVQRQSCRWLCGWLLRSRTAPPD</sequence>
<name>A0A1J8Q5R1_9AGAM</name>
<dbReference type="EMBL" id="LVVM01002633">
    <property type="protein sequence ID" value="OJA16349.1"/>
    <property type="molecule type" value="Genomic_DNA"/>
</dbReference>
<comment type="caution">
    <text evidence="1">The sequence shown here is derived from an EMBL/GenBank/DDBJ whole genome shotgun (WGS) entry which is preliminary data.</text>
</comment>
<gene>
    <name evidence="1" type="ORF">AZE42_13993</name>
</gene>
<protein>
    <submittedName>
        <fullName evidence="1">Uncharacterized protein</fullName>
    </submittedName>
</protein>
<evidence type="ECO:0000313" key="1">
    <source>
        <dbReference type="EMBL" id="OJA16349.1"/>
    </source>
</evidence>
<accession>A0A1J8Q5R1</accession>
<keyword evidence="2" id="KW-1185">Reference proteome</keyword>
<dbReference type="AlphaFoldDB" id="A0A1J8Q5R1"/>
<dbReference type="Proteomes" id="UP000183567">
    <property type="component" value="Unassembled WGS sequence"/>
</dbReference>